<sequence length="38" mass="4481">MSSKMNCTTVKQMAPTKQLCHAKTYKLYLNIYFNFTTM</sequence>
<reference evidence="1" key="1">
    <citation type="submission" date="2014-11" db="EMBL/GenBank/DDBJ databases">
        <authorList>
            <person name="Amaro Gonzalez C."/>
        </authorList>
    </citation>
    <scope>NUCLEOTIDE SEQUENCE</scope>
</reference>
<protein>
    <submittedName>
        <fullName evidence="1">Uncharacterized protein</fullName>
    </submittedName>
</protein>
<reference evidence="1" key="2">
    <citation type="journal article" date="2015" name="Fish Shellfish Immunol.">
        <title>Early steps in the European eel (Anguilla anguilla)-Vibrio vulnificus interaction in the gills: Role of the RtxA13 toxin.</title>
        <authorList>
            <person name="Callol A."/>
            <person name="Pajuelo D."/>
            <person name="Ebbesson L."/>
            <person name="Teles M."/>
            <person name="MacKenzie S."/>
            <person name="Amaro C."/>
        </authorList>
    </citation>
    <scope>NUCLEOTIDE SEQUENCE</scope>
</reference>
<dbReference type="EMBL" id="GBXM01091109">
    <property type="protein sequence ID" value="JAH17468.1"/>
    <property type="molecule type" value="Transcribed_RNA"/>
</dbReference>
<proteinExistence type="predicted"/>
<name>A0A0E9QN24_ANGAN</name>
<evidence type="ECO:0000313" key="1">
    <source>
        <dbReference type="EMBL" id="JAH17468.1"/>
    </source>
</evidence>
<accession>A0A0E9QN24</accession>
<dbReference type="AlphaFoldDB" id="A0A0E9QN24"/>
<organism evidence="1">
    <name type="scientific">Anguilla anguilla</name>
    <name type="common">European freshwater eel</name>
    <name type="synonym">Muraena anguilla</name>
    <dbReference type="NCBI Taxonomy" id="7936"/>
    <lineage>
        <taxon>Eukaryota</taxon>
        <taxon>Metazoa</taxon>
        <taxon>Chordata</taxon>
        <taxon>Craniata</taxon>
        <taxon>Vertebrata</taxon>
        <taxon>Euteleostomi</taxon>
        <taxon>Actinopterygii</taxon>
        <taxon>Neopterygii</taxon>
        <taxon>Teleostei</taxon>
        <taxon>Anguilliformes</taxon>
        <taxon>Anguillidae</taxon>
        <taxon>Anguilla</taxon>
    </lineage>
</organism>